<feature type="compositionally biased region" description="Polar residues" evidence="4">
    <location>
        <begin position="50"/>
        <end position="59"/>
    </location>
</feature>
<feature type="compositionally biased region" description="Low complexity" evidence="4">
    <location>
        <begin position="366"/>
        <end position="405"/>
    </location>
</feature>
<dbReference type="SUPFAM" id="SSF47095">
    <property type="entry name" value="HMG-box"/>
    <property type="match status" value="1"/>
</dbReference>
<dbReference type="PANTHER" id="PTHR45789:SF2">
    <property type="entry name" value="FI18025P1"/>
    <property type="match status" value="1"/>
</dbReference>
<feature type="compositionally biased region" description="Polar residues" evidence="4">
    <location>
        <begin position="487"/>
        <end position="499"/>
    </location>
</feature>
<dbReference type="SMART" id="SM00398">
    <property type="entry name" value="HMG"/>
    <property type="match status" value="1"/>
</dbReference>
<proteinExistence type="predicted"/>
<evidence type="ECO:0000256" key="3">
    <source>
        <dbReference type="PROSITE-ProRule" id="PRU00267"/>
    </source>
</evidence>
<dbReference type="AlphaFoldDB" id="A0A0H2RW12"/>
<keyword evidence="1 3" id="KW-0238">DNA-binding</keyword>
<feature type="compositionally biased region" description="Low complexity" evidence="4">
    <location>
        <begin position="311"/>
        <end position="332"/>
    </location>
</feature>
<evidence type="ECO:0000313" key="7">
    <source>
        <dbReference type="Proteomes" id="UP000053477"/>
    </source>
</evidence>
<dbReference type="GO" id="GO:0005634">
    <property type="term" value="C:nucleus"/>
    <property type="evidence" value="ECO:0007669"/>
    <property type="project" value="UniProtKB-UniRule"/>
</dbReference>
<keyword evidence="2 3" id="KW-0539">Nucleus</keyword>
<feature type="compositionally biased region" description="Basic and acidic residues" evidence="4">
    <location>
        <begin position="17"/>
        <end position="35"/>
    </location>
</feature>
<dbReference type="Gene3D" id="1.10.30.10">
    <property type="entry name" value="High mobility group box domain"/>
    <property type="match status" value="1"/>
</dbReference>
<evidence type="ECO:0000256" key="1">
    <source>
        <dbReference type="ARBA" id="ARBA00023125"/>
    </source>
</evidence>
<evidence type="ECO:0000259" key="5">
    <source>
        <dbReference type="PROSITE" id="PS50118"/>
    </source>
</evidence>
<accession>A0A0H2RW12</accession>
<feature type="compositionally biased region" description="Low complexity" evidence="4">
    <location>
        <begin position="451"/>
        <end position="470"/>
    </location>
</feature>
<feature type="region of interest" description="Disordered" evidence="4">
    <location>
        <begin position="144"/>
        <end position="211"/>
    </location>
</feature>
<protein>
    <recommendedName>
        <fullName evidence="5">HMG box domain-containing protein</fullName>
    </recommendedName>
</protein>
<dbReference type="Proteomes" id="UP000053477">
    <property type="component" value="Unassembled WGS sequence"/>
</dbReference>
<evidence type="ECO:0000313" key="6">
    <source>
        <dbReference type="EMBL" id="KLO16240.1"/>
    </source>
</evidence>
<dbReference type="InterPro" id="IPR051356">
    <property type="entry name" value="SOX/SOX-like_TF"/>
</dbReference>
<dbReference type="GO" id="GO:0000981">
    <property type="term" value="F:DNA-binding transcription factor activity, RNA polymerase II-specific"/>
    <property type="evidence" value="ECO:0007669"/>
    <property type="project" value="TreeGrafter"/>
</dbReference>
<feature type="region of interest" description="Disordered" evidence="4">
    <location>
        <begin position="1"/>
        <end position="84"/>
    </location>
</feature>
<dbReference type="InParanoid" id="A0A0H2RW12"/>
<name>A0A0H2RW12_9AGAM</name>
<dbReference type="InterPro" id="IPR036910">
    <property type="entry name" value="HMG_box_dom_sf"/>
</dbReference>
<dbReference type="InterPro" id="IPR009071">
    <property type="entry name" value="HMG_box_dom"/>
</dbReference>
<dbReference type="OrthoDB" id="1919336at2759"/>
<evidence type="ECO:0000256" key="2">
    <source>
        <dbReference type="ARBA" id="ARBA00023242"/>
    </source>
</evidence>
<dbReference type="PROSITE" id="PS50118">
    <property type="entry name" value="HMG_BOX_2"/>
    <property type="match status" value="1"/>
</dbReference>
<gene>
    <name evidence="6" type="ORF">SCHPADRAFT_938014</name>
</gene>
<feature type="compositionally biased region" description="Polar residues" evidence="4">
    <location>
        <begin position="335"/>
        <end position="348"/>
    </location>
</feature>
<feature type="compositionally biased region" description="Polar residues" evidence="4">
    <location>
        <begin position="541"/>
        <end position="561"/>
    </location>
</feature>
<feature type="compositionally biased region" description="Low complexity" evidence="4">
    <location>
        <begin position="589"/>
        <end position="604"/>
    </location>
</feature>
<dbReference type="STRING" id="27342.A0A0H2RW12"/>
<keyword evidence="7" id="KW-1185">Reference proteome</keyword>
<sequence>MSGYSAPAPSRVSANSDHPDHYPIDESPGHAGGDRGDEEDMGSPSEHNSDQQYGGQSLADQEVPEDLHHALTNQSLNSDGTPKRPMNAFMIFARRRRPQVSAANQMMRTGEISKILSKEWNSMPMSEKQFYLDQAKKLKDNFNNKYPDYVYRRRPNNSRRKRRADNGLGRPYDGGGSAEHHDDSGSTEFDENSPVDLPANAPNHGGPLNLTETGALVVQPAPPSATALLTQPSIYTRHFPNDQVLSPTYDPGPASASSHSSSSSYAPYSQQQQQQGPFNDFGGYHGQAQSGHAPPRLQSLQTHLPWPHDNGPASSTSPITGGSSSSPGLPDSLQHHQYSSSSGNSANHLGTPHSPDDAPHHSIWGSSSLSSRGFDPPRSAGATGAPGTSGASSSSAWPMPPSLASVTGRQRALTTTTLPTISTTLPPPTLPSTKSELFSSPSIPHRAWSNTPSSGSSTSTASTTGPGSTGLQFQTLTAPFFPGGQSGSDARSASTSPQLSRDPYYSSGGPTRTESGYDHHHAPYPISPISPPHSSYFSHQAGAQHTTNGSSNSHMYSSAHNQHSRLLHPIQTFSGPHAHGTGPSSREMASPLSAGPHSAASHSGYWDRVEGR</sequence>
<dbReference type="PANTHER" id="PTHR45789">
    <property type="entry name" value="FI18025P1"/>
    <property type="match status" value="1"/>
</dbReference>
<feature type="compositionally biased region" description="Polar residues" evidence="4">
    <location>
        <begin position="71"/>
        <end position="80"/>
    </location>
</feature>
<feature type="DNA-binding region" description="HMG box" evidence="3">
    <location>
        <begin position="82"/>
        <end position="150"/>
    </location>
</feature>
<feature type="compositionally biased region" description="Basic residues" evidence="4">
    <location>
        <begin position="152"/>
        <end position="163"/>
    </location>
</feature>
<dbReference type="Pfam" id="PF00505">
    <property type="entry name" value="HMG_box"/>
    <property type="match status" value="1"/>
</dbReference>
<evidence type="ECO:0000256" key="4">
    <source>
        <dbReference type="SAM" id="MobiDB-lite"/>
    </source>
</evidence>
<feature type="compositionally biased region" description="Low complexity" evidence="4">
    <location>
        <begin position="253"/>
        <end position="275"/>
    </location>
</feature>
<feature type="region of interest" description="Disordered" evidence="4">
    <location>
        <begin position="239"/>
        <end position="612"/>
    </location>
</feature>
<dbReference type="EMBL" id="KQ085918">
    <property type="protein sequence ID" value="KLO16240.1"/>
    <property type="molecule type" value="Genomic_DNA"/>
</dbReference>
<feature type="domain" description="HMG box" evidence="5">
    <location>
        <begin position="82"/>
        <end position="150"/>
    </location>
</feature>
<feature type="compositionally biased region" description="Low complexity" evidence="4">
    <location>
        <begin position="413"/>
        <end position="424"/>
    </location>
</feature>
<organism evidence="6 7">
    <name type="scientific">Schizopora paradoxa</name>
    <dbReference type="NCBI Taxonomy" id="27342"/>
    <lineage>
        <taxon>Eukaryota</taxon>
        <taxon>Fungi</taxon>
        <taxon>Dikarya</taxon>
        <taxon>Basidiomycota</taxon>
        <taxon>Agaricomycotina</taxon>
        <taxon>Agaricomycetes</taxon>
        <taxon>Hymenochaetales</taxon>
        <taxon>Schizoporaceae</taxon>
        <taxon>Schizopora</taxon>
    </lineage>
</organism>
<dbReference type="GO" id="GO:0000978">
    <property type="term" value="F:RNA polymerase II cis-regulatory region sequence-specific DNA binding"/>
    <property type="evidence" value="ECO:0007669"/>
    <property type="project" value="TreeGrafter"/>
</dbReference>
<reference evidence="6 7" key="1">
    <citation type="submission" date="2015-04" db="EMBL/GenBank/DDBJ databases">
        <title>Complete genome sequence of Schizopora paradoxa KUC8140, a cosmopolitan wood degrader in East Asia.</title>
        <authorList>
            <consortium name="DOE Joint Genome Institute"/>
            <person name="Min B."/>
            <person name="Park H."/>
            <person name="Jang Y."/>
            <person name="Kim J.-J."/>
            <person name="Kim K.H."/>
            <person name="Pangilinan J."/>
            <person name="Lipzen A."/>
            <person name="Riley R."/>
            <person name="Grigoriev I.V."/>
            <person name="Spatafora J.W."/>
            <person name="Choi I.-G."/>
        </authorList>
    </citation>
    <scope>NUCLEOTIDE SEQUENCE [LARGE SCALE GENOMIC DNA]</scope>
    <source>
        <strain evidence="6 7">KUC8140</strain>
    </source>
</reference>